<reference evidence="8 9" key="1">
    <citation type="submission" date="2023-09" db="EMBL/GenBank/DDBJ databases">
        <authorList>
            <person name="Qi X."/>
        </authorList>
    </citation>
    <scope>NUCLEOTIDE SEQUENCE [LARGE SCALE GENOMIC DNA]</scope>
    <source>
        <strain evidence="8 9">S1-1</strain>
    </source>
</reference>
<dbReference type="InterPro" id="IPR037066">
    <property type="entry name" value="Plug_dom_sf"/>
</dbReference>
<keyword evidence="5" id="KW-0732">Signal</keyword>
<sequence>MKTRTFNKTKLATSLSLILGASVVHTAYAAEEVVIDEASVEVIEVTGMRSSIKESTRLKRDAAGVVDAISAEDIGKFPDTNLAESLQRITGVSIDRANGEGSKVTVRGFGPDYNMVTLNGRTMPSSSLPAGGGVANSRAYDFSNLASDAVKSVSVYKTGRASIATGGIGATIDIVTGKPLDDPGTHVSVGVKALSDTTNRVGDDVTPEFSTLLSWTDDNEVFGASLTANMSERHSSATGAFVNQWRTNPYDGTIPQEQDGTPAVLVNGPAMDQLYSMPSDLRYSIADRERTRTNAQLTLQYRPMDNLTATLDYTYSEQELFEARAEQSIWMDTYKSALAFDDNTVKTPIGYLEERRDQAPRDIGLAVQELNQLNENDSIGLNLSYDVNDYFNITLDAHDSSAKSSPDAGYGSWVNAGLGANVVAAQGVDFSNDLPTMMIDFDDCNADRGLNCNGVLDQDDVGTSILDMNVAQQETDISQFRLIGTYEFDEGSIEFGVEARSMESHSLQSLTRHTMGNWGVENPGELPEGFLKPVNFTSEFDDYSTNGAFNQGFTGSASQVGAWAAGEYGFDFIADGAYGTNRTIEEDVAAAYVQFSVDGELGGMTYQLTAGVRFESTDVTSSANVDIPSAVAWEGNNDFNVRFGDAKQDFSADASYDHLLPSFDFGLDVTDEIKTRMSYSKTIARPTYDQLSAAASDVSGPSGPTIIGGSELGGASNGNPGLVPLESDNFDLSLEWYFAETSYASIGYYEKRVSNFAGRQPVEENVYGLTDATAGPRAQAAEQALIDQGIEVTDTNLFSMVAAMENGVPFDSMTGEEFENAYDVIPNADDPEMMFNVVKFVNNKEAKIDGIEFAVQHFFGETGFGVQANYTTVNGDIGHDVDGDPTVTQFALVGLSDTANLVLMYEKGDFQARIAYNWRDEFLNTPAQYLNEPGFTEEYSQIDFNVAYQATEKLSVFFEGINITEEDTRTHGRYSAQLWNLEEQGARYALGARYTF</sequence>
<evidence type="ECO:0000259" key="6">
    <source>
        <dbReference type="Pfam" id="PF00593"/>
    </source>
</evidence>
<keyword evidence="8" id="KW-0675">Receptor</keyword>
<comment type="subcellular location">
    <subcellularLocation>
        <location evidence="1 4">Cell outer membrane</location>
    </subcellularLocation>
</comment>
<keyword evidence="4" id="KW-0798">TonB box</keyword>
<dbReference type="RefSeq" id="WP_348396059.1">
    <property type="nucleotide sequence ID" value="NZ_CP136600.1"/>
</dbReference>
<evidence type="ECO:0000313" key="9">
    <source>
        <dbReference type="Proteomes" id="UP001301442"/>
    </source>
</evidence>
<feature type="signal peptide" evidence="5">
    <location>
        <begin position="1"/>
        <end position="29"/>
    </location>
</feature>
<evidence type="ECO:0000256" key="1">
    <source>
        <dbReference type="ARBA" id="ARBA00004442"/>
    </source>
</evidence>
<dbReference type="Pfam" id="PF07715">
    <property type="entry name" value="Plug"/>
    <property type="match status" value="1"/>
</dbReference>
<feature type="domain" description="TonB-dependent receptor-like beta-barrel" evidence="6">
    <location>
        <begin position="472"/>
        <end position="963"/>
    </location>
</feature>
<proteinExistence type="inferred from homology"/>
<dbReference type="Gene3D" id="2.170.130.10">
    <property type="entry name" value="TonB-dependent receptor, plug domain"/>
    <property type="match status" value="1"/>
</dbReference>
<name>A0ABZ0GNY7_9GAMM</name>
<evidence type="ECO:0000256" key="5">
    <source>
        <dbReference type="SAM" id="SignalP"/>
    </source>
</evidence>
<evidence type="ECO:0000256" key="3">
    <source>
        <dbReference type="ARBA" id="ARBA00023237"/>
    </source>
</evidence>
<feature type="chain" id="PRO_5045348324" evidence="5">
    <location>
        <begin position="30"/>
        <end position="996"/>
    </location>
</feature>
<comment type="similarity">
    <text evidence="4">Belongs to the TonB-dependent receptor family.</text>
</comment>
<dbReference type="PANTHER" id="PTHR40980:SF3">
    <property type="entry name" value="TONB-DEPENDENT RECEPTOR-LIKE BETA-BARREL DOMAIN-CONTAINING PROTEIN"/>
    <property type="match status" value="1"/>
</dbReference>
<dbReference type="Gene3D" id="2.40.170.20">
    <property type="entry name" value="TonB-dependent receptor, beta-barrel domain"/>
    <property type="match status" value="1"/>
</dbReference>
<gene>
    <name evidence="8" type="ORF">RI844_18195</name>
</gene>
<dbReference type="PANTHER" id="PTHR40980">
    <property type="entry name" value="PLUG DOMAIN-CONTAINING PROTEIN"/>
    <property type="match status" value="1"/>
</dbReference>
<evidence type="ECO:0000256" key="4">
    <source>
        <dbReference type="RuleBase" id="RU003357"/>
    </source>
</evidence>
<evidence type="ECO:0000313" key="8">
    <source>
        <dbReference type="EMBL" id="WOH37268.1"/>
    </source>
</evidence>
<dbReference type="InterPro" id="IPR000531">
    <property type="entry name" value="Beta-barrel_TonB"/>
</dbReference>
<dbReference type="InterPro" id="IPR012910">
    <property type="entry name" value="Plug_dom"/>
</dbReference>
<dbReference type="SUPFAM" id="SSF56935">
    <property type="entry name" value="Porins"/>
    <property type="match status" value="1"/>
</dbReference>
<keyword evidence="9" id="KW-1185">Reference proteome</keyword>
<dbReference type="Proteomes" id="UP001301442">
    <property type="component" value="Chromosome"/>
</dbReference>
<accession>A0ABZ0GNY7</accession>
<dbReference type="InterPro" id="IPR010104">
    <property type="entry name" value="TonB_rcpt_bac"/>
</dbReference>
<keyword evidence="2 4" id="KW-0472">Membrane</keyword>
<dbReference type="InterPro" id="IPR036942">
    <property type="entry name" value="Beta-barrel_TonB_sf"/>
</dbReference>
<evidence type="ECO:0000256" key="2">
    <source>
        <dbReference type="ARBA" id="ARBA00023136"/>
    </source>
</evidence>
<keyword evidence="3" id="KW-0998">Cell outer membrane</keyword>
<dbReference type="NCBIfam" id="TIGR01782">
    <property type="entry name" value="TonB-Xanth-Caul"/>
    <property type="match status" value="1"/>
</dbReference>
<dbReference type="EMBL" id="CP136600">
    <property type="protein sequence ID" value="WOH37268.1"/>
    <property type="molecule type" value="Genomic_DNA"/>
</dbReference>
<protein>
    <submittedName>
        <fullName evidence="8">TonB-dependent receptor</fullName>
    </submittedName>
</protein>
<feature type="domain" description="TonB-dependent receptor plug" evidence="7">
    <location>
        <begin position="59"/>
        <end position="166"/>
    </location>
</feature>
<dbReference type="Pfam" id="PF00593">
    <property type="entry name" value="TonB_dep_Rec_b-barrel"/>
    <property type="match status" value="1"/>
</dbReference>
<evidence type="ECO:0000259" key="7">
    <source>
        <dbReference type="Pfam" id="PF07715"/>
    </source>
</evidence>
<organism evidence="8 9">
    <name type="scientific">Thalassotalea fonticola</name>
    <dbReference type="NCBI Taxonomy" id="3065649"/>
    <lineage>
        <taxon>Bacteria</taxon>
        <taxon>Pseudomonadati</taxon>
        <taxon>Pseudomonadota</taxon>
        <taxon>Gammaproteobacteria</taxon>
        <taxon>Alteromonadales</taxon>
        <taxon>Colwelliaceae</taxon>
        <taxon>Thalassotalea</taxon>
    </lineage>
</organism>